<gene>
    <name evidence="3" type="ORF">L3H44_00385</name>
</gene>
<keyword evidence="2" id="KW-0812">Transmembrane</keyword>
<evidence type="ECO:0008006" key="5">
    <source>
        <dbReference type="Google" id="ProtNLM"/>
    </source>
</evidence>
<organism evidence="3 4">
    <name type="scientific">Corynebacterium parakroppenstedtii</name>
    <dbReference type="NCBI Taxonomy" id="2828363"/>
    <lineage>
        <taxon>Bacteria</taxon>
        <taxon>Bacillati</taxon>
        <taxon>Actinomycetota</taxon>
        <taxon>Actinomycetes</taxon>
        <taxon>Mycobacteriales</taxon>
        <taxon>Corynebacteriaceae</taxon>
        <taxon>Corynebacterium</taxon>
    </lineage>
</organism>
<evidence type="ECO:0000313" key="4">
    <source>
        <dbReference type="Proteomes" id="UP001200604"/>
    </source>
</evidence>
<feature type="region of interest" description="Disordered" evidence="1">
    <location>
        <begin position="1"/>
        <end position="38"/>
    </location>
</feature>
<feature type="transmembrane region" description="Helical" evidence="2">
    <location>
        <begin position="277"/>
        <end position="301"/>
    </location>
</feature>
<comment type="caution">
    <text evidence="3">The sequence shown here is derived from an EMBL/GenBank/DDBJ whole genome shotgun (WGS) entry which is preliminary data.</text>
</comment>
<keyword evidence="4" id="KW-1185">Reference proteome</keyword>
<feature type="transmembrane region" description="Helical" evidence="2">
    <location>
        <begin position="466"/>
        <end position="485"/>
    </location>
</feature>
<dbReference type="GeneID" id="92726484"/>
<dbReference type="EMBL" id="JAKJKU010000001">
    <property type="protein sequence ID" value="MCF6772877.1"/>
    <property type="molecule type" value="Genomic_DNA"/>
</dbReference>
<feature type="transmembrane region" description="Helical" evidence="2">
    <location>
        <begin position="244"/>
        <end position="265"/>
    </location>
</feature>
<feature type="transmembrane region" description="Helical" evidence="2">
    <location>
        <begin position="71"/>
        <end position="92"/>
    </location>
</feature>
<keyword evidence="2" id="KW-0472">Membrane</keyword>
<dbReference type="RefSeq" id="WP_052722152.1">
    <property type="nucleotide sequence ID" value="NZ_JAFFSY010000001.1"/>
</dbReference>
<accession>A0ABS9HG92</accession>
<evidence type="ECO:0000256" key="2">
    <source>
        <dbReference type="SAM" id="Phobius"/>
    </source>
</evidence>
<evidence type="ECO:0000256" key="1">
    <source>
        <dbReference type="SAM" id="MobiDB-lite"/>
    </source>
</evidence>
<proteinExistence type="predicted"/>
<protein>
    <recommendedName>
        <fullName evidence="5">Secreted protein</fullName>
    </recommendedName>
</protein>
<sequence length="493" mass="53211">MARERGTGRNRGPSHSSDASHIRLSAMDDSLEPEDADAQPSRWHFLHDALAPALKFPGRTWAYLRTSPGRLTAMTTILVIAIVAAGGALTYASSTRQDQLNNLVKNTEPLSNAAQRLYGSLSVADSTATIGFLEGGVGSQSEDERYTTAIQTASTALVEAGAGANSDDHEVLQLLAVVNQRLPIYTGLIAQARTNNREGNPIGASYLTEASAIMQNSIIPAASRLYTITSDRVRHQARSLTRPMWFPASGLLAAIILLIIAQLWLAALTNRRLNGGLLFATVAMTIALFWLAISSIVIVAVGNADFNRASDPLHELTASRISAQKARTDEALMLVRRSADQSSADFSTTVSDVQKTLTQLKDDGTLDDADDNQNTDASSTTKPSDALDDAIVAANSWKVSHQELANRIGRGDYTGAVNIAVGRDESTLNSERQFIQLDHSLRALIQDTRSNLRTYLENSQDTSQNITRAVLILSVLSVVGVLIGVRPRMQEYT</sequence>
<reference evidence="3 4" key="1">
    <citation type="submission" date="2022-01" db="EMBL/GenBank/DDBJ databases">
        <title>Identification and Characterization of Corynebacterium sp.</title>
        <authorList>
            <person name="Luo Q."/>
            <person name="Qu P."/>
            <person name="Chen Q."/>
        </authorList>
    </citation>
    <scope>NUCLEOTIDE SEQUENCE [LARGE SCALE GENOMIC DNA]</scope>
    <source>
        <strain evidence="3 4">MC-12</strain>
    </source>
</reference>
<feature type="region of interest" description="Disordered" evidence="1">
    <location>
        <begin position="361"/>
        <end position="384"/>
    </location>
</feature>
<evidence type="ECO:0000313" key="3">
    <source>
        <dbReference type="EMBL" id="MCF6772877.1"/>
    </source>
</evidence>
<keyword evidence="2" id="KW-1133">Transmembrane helix</keyword>
<dbReference type="Proteomes" id="UP001200604">
    <property type="component" value="Unassembled WGS sequence"/>
</dbReference>
<feature type="compositionally biased region" description="Polar residues" evidence="1">
    <location>
        <begin position="374"/>
        <end position="383"/>
    </location>
</feature>
<name>A0ABS9HG92_9CORY</name>